<keyword evidence="1" id="KW-1133">Transmembrane helix</keyword>
<organism evidence="2 3">
    <name type="scientific">Strigamia maritima</name>
    <name type="common">European centipede</name>
    <name type="synonym">Geophilus maritimus</name>
    <dbReference type="NCBI Taxonomy" id="126957"/>
    <lineage>
        <taxon>Eukaryota</taxon>
        <taxon>Metazoa</taxon>
        <taxon>Ecdysozoa</taxon>
        <taxon>Arthropoda</taxon>
        <taxon>Myriapoda</taxon>
        <taxon>Chilopoda</taxon>
        <taxon>Pleurostigmophora</taxon>
        <taxon>Geophilomorpha</taxon>
        <taxon>Linotaeniidae</taxon>
        <taxon>Strigamia</taxon>
    </lineage>
</organism>
<dbReference type="Proteomes" id="UP000014500">
    <property type="component" value="Unassembled WGS sequence"/>
</dbReference>
<evidence type="ECO:0000313" key="2">
    <source>
        <dbReference type="EnsemblMetazoa" id="SMAR004119-PA"/>
    </source>
</evidence>
<name>T1ISN7_STRMM</name>
<protein>
    <submittedName>
        <fullName evidence="2">Uncharacterized protein</fullName>
    </submittedName>
</protein>
<proteinExistence type="predicted"/>
<evidence type="ECO:0000313" key="3">
    <source>
        <dbReference type="Proteomes" id="UP000014500"/>
    </source>
</evidence>
<dbReference type="AlphaFoldDB" id="T1ISN7"/>
<keyword evidence="3" id="KW-1185">Reference proteome</keyword>
<keyword evidence="1" id="KW-0472">Membrane</keyword>
<accession>T1ISN7</accession>
<evidence type="ECO:0000256" key="1">
    <source>
        <dbReference type="SAM" id="Phobius"/>
    </source>
</evidence>
<dbReference type="EMBL" id="JH431443">
    <property type="status" value="NOT_ANNOTATED_CDS"/>
    <property type="molecule type" value="Genomic_DNA"/>
</dbReference>
<feature type="transmembrane region" description="Helical" evidence="1">
    <location>
        <begin position="100"/>
        <end position="119"/>
    </location>
</feature>
<reference evidence="3" key="1">
    <citation type="submission" date="2011-05" db="EMBL/GenBank/DDBJ databases">
        <authorList>
            <person name="Richards S.R."/>
            <person name="Qu J."/>
            <person name="Jiang H."/>
            <person name="Jhangiani S.N."/>
            <person name="Agravi P."/>
            <person name="Goodspeed R."/>
            <person name="Gross S."/>
            <person name="Mandapat C."/>
            <person name="Jackson L."/>
            <person name="Mathew T."/>
            <person name="Pu L."/>
            <person name="Thornton R."/>
            <person name="Saada N."/>
            <person name="Wilczek-Boney K.B."/>
            <person name="Lee S."/>
            <person name="Kovar C."/>
            <person name="Wu Y."/>
            <person name="Scherer S.E."/>
            <person name="Worley K.C."/>
            <person name="Muzny D.M."/>
            <person name="Gibbs R."/>
        </authorList>
    </citation>
    <scope>NUCLEOTIDE SEQUENCE</scope>
    <source>
        <strain evidence="3">Brora</strain>
    </source>
</reference>
<reference evidence="2" key="2">
    <citation type="submission" date="2015-02" db="UniProtKB">
        <authorList>
            <consortium name="EnsemblMetazoa"/>
        </authorList>
    </citation>
    <scope>IDENTIFICATION</scope>
</reference>
<dbReference type="EnsemblMetazoa" id="SMAR004119-RA">
    <property type="protein sequence ID" value="SMAR004119-PA"/>
    <property type="gene ID" value="SMAR004119"/>
</dbReference>
<dbReference type="HOGENOM" id="CLU_1534484_0_0_1"/>
<sequence length="175" mass="20322">MAKNPIMKKQMTHNDRFISQEKNCWVFEQTAPNDKCNHCNICTCAETIEINGIIRKTTKVVANYSPPLGRNVFKNRRHCKLIVFLSRLTAVQQSTNGASVLLYFLSYRFTYIFNILFFLRRYRKSNCVVNYVHYNKIPRDFAVLFAPGSSKDDMTHFSPSVDILKSSDKLCKLYG</sequence>
<keyword evidence="1" id="KW-0812">Transmembrane</keyword>